<evidence type="ECO:0000256" key="1">
    <source>
        <dbReference type="SAM" id="SignalP"/>
    </source>
</evidence>
<dbReference type="Proteomes" id="UP000759103">
    <property type="component" value="Unassembled WGS sequence"/>
</dbReference>
<protein>
    <submittedName>
        <fullName evidence="2">Uncharacterized protein</fullName>
    </submittedName>
</protein>
<feature type="signal peptide" evidence="1">
    <location>
        <begin position="1"/>
        <end position="25"/>
    </location>
</feature>
<organism evidence="2 3">
    <name type="scientific">Sphingomonas citri</name>
    <dbReference type="NCBI Taxonomy" id="2862499"/>
    <lineage>
        <taxon>Bacteria</taxon>
        <taxon>Pseudomonadati</taxon>
        <taxon>Pseudomonadota</taxon>
        <taxon>Alphaproteobacteria</taxon>
        <taxon>Sphingomonadales</taxon>
        <taxon>Sphingomonadaceae</taxon>
        <taxon>Sphingomonas</taxon>
    </lineage>
</organism>
<accession>A0ABS7BQQ7</accession>
<proteinExistence type="predicted"/>
<reference evidence="2 3" key="1">
    <citation type="submission" date="2021-07" db="EMBL/GenBank/DDBJ databases">
        <title>Sphingomonas sp.</title>
        <authorList>
            <person name="Feng G."/>
            <person name="Li J."/>
            <person name="Pan M."/>
        </authorList>
    </citation>
    <scope>NUCLEOTIDE SEQUENCE [LARGE SCALE GENOMIC DNA]</scope>
    <source>
        <strain evidence="2 3">RRHST34</strain>
    </source>
</reference>
<evidence type="ECO:0000313" key="2">
    <source>
        <dbReference type="EMBL" id="MBW6531930.1"/>
    </source>
</evidence>
<feature type="chain" id="PRO_5045993698" evidence="1">
    <location>
        <begin position="26"/>
        <end position="124"/>
    </location>
</feature>
<evidence type="ECO:0000313" key="3">
    <source>
        <dbReference type="Proteomes" id="UP000759103"/>
    </source>
</evidence>
<dbReference type="EMBL" id="JAHXZN010000005">
    <property type="protein sequence ID" value="MBW6531930.1"/>
    <property type="molecule type" value="Genomic_DNA"/>
</dbReference>
<sequence>MFAGKGVAMVWYVGFLALAAPAAAAAEPVYLTCEVAGERDRERYEITLREDQASAAVIGNDGRSRNFPAVFSRDRVQIDQPIGGDKITIAIDRTDLTARQTTTFSDYVRTGTCKLTPAPAKRAF</sequence>
<keyword evidence="1" id="KW-0732">Signal</keyword>
<comment type="caution">
    <text evidence="2">The sequence shown here is derived from an EMBL/GenBank/DDBJ whole genome shotgun (WGS) entry which is preliminary data.</text>
</comment>
<keyword evidence="3" id="KW-1185">Reference proteome</keyword>
<name>A0ABS7BQQ7_9SPHN</name>
<gene>
    <name evidence="2" type="ORF">KZ820_14405</name>
</gene>